<accession>A0A069PBE5</accession>
<comment type="caution">
    <text evidence="1">The sequence shown here is derived from an EMBL/GenBank/DDBJ whole genome shotgun (WGS) entry which is preliminary data.</text>
</comment>
<protein>
    <submittedName>
        <fullName evidence="1">Uncharacterized protein</fullName>
    </submittedName>
</protein>
<reference evidence="1 2" key="1">
    <citation type="submission" date="2014-03" db="EMBL/GenBank/DDBJ databases">
        <title>Draft Genome Sequences of Four Burkholderia Strains.</title>
        <authorList>
            <person name="Liu X.Y."/>
            <person name="Li C.X."/>
            <person name="Xu J.H."/>
        </authorList>
    </citation>
    <scope>NUCLEOTIDE SEQUENCE [LARGE SCALE GENOMIC DNA]</scope>
    <source>
        <strain evidence="1 2">DSM 50014</strain>
    </source>
</reference>
<keyword evidence="2" id="KW-1185">Reference proteome</keyword>
<sequence length="63" mass="6973">MLTDQKQMRCGGCGGETFKVFTADRSVRLVVQCQGCMSTSFIEPQPAKLQIEWGEGDGRITVF</sequence>
<dbReference type="Proteomes" id="UP000027466">
    <property type="component" value="Unassembled WGS sequence"/>
</dbReference>
<evidence type="ECO:0000313" key="2">
    <source>
        <dbReference type="Proteomes" id="UP000027466"/>
    </source>
</evidence>
<evidence type="ECO:0000313" key="1">
    <source>
        <dbReference type="EMBL" id="KDR37980.1"/>
    </source>
</evidence>
<gene>
    <name evidence="1" type="ORF">BG61_04810</name>
</gene>
<organism evidence="1 2">
    <name type="scientific">Caballeronia glathei</name>
    <dbReference type="NCBI Taxonomy" id="60547"/>
    <lineage>
        <taxon>Bacteria</taxon>
        <taxon>Pseudomonadati</taxon>
        <taxon>Pseudomonadota</taxon>
        <taxon>Betaproteobacteria</taxon>
        <taxon>Burkholderiales</taxon>
        <taxon>Burkholderiaceae</taxon>
        <taxon>Caballeronia</taxon>
    </lineage>
</organism>
<dbReference type="AlphaFoldDB" id="A0A069PBE5"/>
<name>A0A069PBE5_9BURK</name>
<dbReference type="RefSeq" id="WP_051673025.1">
    <property type="nucleotide sequence ID" value="NZ_CADFFX010000061.1"/>
</dbReference>
<dbReference type="EMBL" id="JFHC01000118">
    <property type="protein sequence ID" value="KDR37980.1"/>
    <property type="molecule type" value="Genomic_DNA"/>
</dbReference>
<proteinExistence type="predicted"/>